<dbReference type="EMBL" id="CWQY01000037">
    <property type="protein sequence ID" value="CSD21577.1"/>
    <property type="molecule type" value="Genomic_DNA"/>
</dbReference>
<evidence type="ECO:0000313" key="1">
    <source>
        <dbReference type="EMBL" id="CSD21577.1"/>
    </source>
</evidence>
<dbReference type="AlphaFoldDB" id="A0A655S0P7"/>
<proteinExistence type="predicted"/>
<dbReference type="Proteomes" id="UP000041770">
    <property type="component" value="Unassembled WGS sequence"/>
</dbReference>
<protein>
    <submittedName>
        <fullName evidence="1">Uncharacterized protein</fullName>
    </submittedName>
</protein>
<reference evidence="1 2" key="1">
    <citation type="submission" date="2015-07" db="EMBL/GenBank/DDBJ databases">
        <authorList>
            <consortium name="Pathogen Informatics"/>
        </authorList>
    </citation>
    <scope>NUCLEOTIDE SEQUENCE [LARGE SCALE GENOMIC DNA]</scope>
    <source>
        <strain evidence="1 2">A316</strain>
    </source>
</reference>
<organism evidence="1 2">
    <name type="scientific">Vibrio cholerae</name>
    <dbReference type="NCBI Taxonomy" id="666"/>
    <lineage>
        <taxon>Bacteria</taxon>
        <taxon>Pseudomonadati</taxon>
        <taxon>Pseudomonadota</taxon>
        <taxon>Gammaproteobacteria</taxon>
        <taxon>Vibrionales</taxon>
        <taxon>Vibrionaceae</taxon>
        <taxon>Vibrio</taxon>
    </lineage>
</organism>
<sequence>MALNLTGCENEGQPVPESNLVAESNNRVWQPAHWYKPGSNSSHIALEKALSVPC</sequence>
<evidence type="ECO:0000313" key="2">
    <source>
        <dbReference type="Proteomes" id="UP000041770"/>
    </source>
</evidence>
<accession>A0A655S0P7</accession>
<gene>
    <name evidence="1" type="ORF">ERS013200_03555</name>
</gene>
<name>A0A655S0P7_VIBCL</name>